<reference evidence="6" key="1">
    <citation type="journal article" date="2018" name="Sci. Rep.">
        <title>Identification of a flagellar protein implicated in the gravitaxis in the flagellate Euglena gracilis.</title>
        <authorList>
            <person name="Nasir A."/>
            <person name="Le Bail A."/>
            <person name="Daiker V."/>
            <person name="Klima J."/>
            <person name="Richter P."/>
            <person name="Lebert M."/>
        </authorList>
    </citation>
    <scope>NUCLEOTIDE SEQUENCE</scope>
</reference>
<evidence type="ECO:0000256" key="3">
    <source>
        <dbReference type="ARBA" id="ARBA00023273"/>
    </source>
</evidence>
<dbReference type="AlphaFoldDB" id="A0A345VNP8"/>
<dbReference type="GO" id="GO:0060271">
    <property type="term" value="P:cilium assembly"/>
    <property type="evidence" value="ECO:0007669"/>
    <property type="project" value="TreeGrafter"/>
</dbReference>
<proteinExistence type="evidence at transcript level"/>
<evidence type="ECO:0000259" key="5">
    <source>
        <dbReference type="Pfam" id="PF13870"/>
    </source>
</evidence>
<name>A0A345VNP8_EUGGR</name>
<feature type="domain" description="CCDC113/CCDC96 coiled-coil" evidence="5">
    <location>
        <begin position="186"/>
        <end position="356"/>
    </location>
</feature>
<dbReference type="InterPro" id="IPR051885">
    <property type="entry name" value="CC_CF"/>
</dbReference>
<comment type="subcellular location">
    <subcellularLocation>
        <location evidence="1">Cell projection</location>
        <location evidence="1">Cilium</location>
    </subcellularLocation>
</comment>
<dbReference type="PANTHER" id="PTHR15654">
    <property type="entry name" value="COILED-COIL DOMAIN-CONTAINING PROTEIN 113-RELATED"/>
    <property type="match status" value="1"/>
</dbReference>
<organism evidence="6">
    <name type="scientific">Euglena gracilis</name>
    <dbReference type="NCBI Taxonomy" id="3039"/>
    <lineage>
        <taxon>Eukaryota</taxon>
        <taxon>Discoba</taxon>
        <taxon>Euglenozoa</taxon>
        <taxon>Euglenida</taxon>
        <taxon>Spirocuta</taxon>
        <taxon>Euglenophyceae</taxon>
        <taxon>Euglenales</taxon>
        <taxon>Euglenaceae</taxon>
        <taxon>Euglena</taxon>
    </lineage>
</organism>
<dbReference type="EMBL" id="MH559345">
    <property type="protein sequence ID" value="AXJ14414.1"/>
    <property type="molecule type" value="mRNA"/>
</dbReference>
<keyword evidence="2 4" id="KW-0175">Coiled coil</keyword>
<evidence type="ECO:0000313" key="6">
    <source>
        <dbReference type="EMBL" id="AXJ14414.1"/>
    </source>
</evidence>
<dbReference type="GO" id="GO:0036064">
    <property type="term" value="C:ciliary basal body"/>
    <property type="evidence" value="ECO:0007669"/>
    <property type="project" value="TreeGrafter"/>
</dbReference>
<sequence>MPPHGFTDEEEDRRDEAAKVIQRKWRESRRGAESTEVGAEVAAAVEESKRLRLLADFRDQLEQRERLLQDNFASQRKLAHWFHEKKQQEADKHAVEPQAMAELETRYLQWLRRLREERQEVEGLKRANEESLEDYRSKLQSHLYKANEFEARFKEFLKDKSLRAEYSRTGKTMSADKVDRFEAEEEQKNEEVRNVRINYIKLRNRMKKLGQLLKEKEKLTDGLHLIDFEQLKIENTTLNEKIEERNEDLLKLRKKATTTIHILTHVKEKLQFIQVENAALKKQLAKTEEELAVLRDKLGQMKRDRDSFVNDNISMREKMPMVGADDLLVDYEWRKAEIVRLRDEVVQMKGRHQELFKWIATNSPQLPEASQA</sequence>
<protein>
    <submittedName>
        <fullName evidence="6">PCDUF4201</fullName>
    </submittedName>
</protein>
<evidence type="ECO:0000256" key="4">
    <source>
        <dbReference type="SAM" id="Coils"/>
    </source>
</evidence>
<accession>A0A345VNP8</accession>
<keyword evidence="3" id="KW-0966">Cell projection</keyword>
<dbReference type="Pfam" id="PF13870">
    <property type="entry name" value="CCDC113_CCDC96_CC"/>
    <property type="match status" value="1"/>
</dbReference>
<evidence type="ECO:0000256" key="1">
    <source>
        <dbReference type="ARBA" id="ARBA00004138"/>
    </source>
</evidence>
<dbReference type="PANTHER" id="PTHR15654:SF1">
    <property type="entry name" value="COILED-COIL DOMAIN-CONTAINING PROTEIN 96"/>
    <property type="match status" value="1"/>
</dbReference>
<feature type="coiled-coil region" evidence="4">
    <location>
        <begin position="178"/>
        <end position="304"/>
    </location>
</feature>
<evidence type="ECO:0000256" key="2">
    <source>
        <dbReference type="ARBA" id="ARBA00023054"/>
    </source>
</evidence>
<dbReference type="GO" id="GO:0005930">
    <property type="term" value="C:axoneme"/>
    <property type="evidence" value="ECO:0007669"/>
    <property type="project" value="TreeGrafter"/>
</dbReference>
<feature type="coiled-coil region" evidence="4">
    <location>
        <begin position="100"/>
        <end position="134"/>
    </location>
</feature>
<dbReference type="InterPro" id="IPR025254">
    <property type="entry name" value="CCDC113/CCDC96_CC"/>
</dbReference>